<gene>
    <name evidence="7" type="ORF">AB4875_11520</name>
</gene>
<evidence type="ECO:0000256" key="4">
    <source>
        <dbReference type="ARBA" id="ARBA00022729"/>
    </source>
</evidence>
<dbReference type="InterPro" id="IPR030678">
    <property type="entry name" value="Peptide/Ni-bd"/>
</dbReference>
<organism evidence="7 8">
    <name type="scientific">Zhongshania arctica</name>
    <dbReference type="NCBI Taxonomy" id="3238302"/>
    <lineage>
        <taxon>Bacteria</taxon>
        <taxon>Pseudomonadati</taxon>
        <taxon>Pseudomonadota</taxon>
        <taxon>Gammaproteobacteria</taxon>
        <taxon>Cellvibrionales</taxon>
        <taxon>Spongiibacteraceae</taxon>
        <taxon>Zhongshania</taxon>
    </lineage>
</organism>
<keyword evidence="3" id="KW-0813">Transport</keyword>
<dbReference type="Gene3D" id="3.40.190.10">
    <property type="entry name" value="Periplasmic binding protein-like II"/>
    <property type="match status" value="1"/>
</dbReference>
<dbReference type="Pfam" id="PF00496">
    <property type="entry name" value="SBP_bac_5"/>
    <property type="match status" value="1"/>
</dbReference>
<evidence type="ECO:0000259" key="6">
    <source>
        <dbReference type="Pfam" id="PF00496"/>
    </source>
</evidence>
<accession>A0ABV3TXQ0</accession>
<dbReference type="Gene3D" id="3.10.105.10">
    <property type="entry name" value="Dipeptide-binding Protein, Domain 3"/>
    <property type="match status" value="1"/>
</dbReference>
<evidence type="ECO:0000256" key="2">
    <source>
        <dbReference type="ARBA" id="ARBA00005695"/>
    </source>
</evidence>
<feature type="chain" id="PRO_5046200492" evidence="5">
    <location>
        <begin position="40"/>
        <end position="549"/>
    </location>
</feature>
<protein>
    <submittedName>
        <fullName evidence="7">Peptide ABC transporter substrate-binding protein</fullName>
    </submittedName>
</protein>
<keyword evidence="8" id="KW-1185">Reference proteome</keyword>
<dbReference type="SUPFAM" id="SSF53850">
    <property type="entry name" value="Periplasmic binding protein-like II"/>
    <property type="match status" value="1"/>
</dbReference>
<feature type="domain" description="Solute-binding protein family 5" evidence="6">
    <location>
        <begin position="88"/>
        <end position="469"/>
    </location>
</feature>
<dbReference type="PANTHER" id="PTHR30290:SF10">
    <property type="entry name" value="PERIPLASMIC OLIGOPEPTIDE-BINDING PROTEIN-RELATED"/>
    <property type="match status" value="1"/>
</dbReference>
<keyword evidence="4 5" id="KW-0732">Signal</keyword>
<comment type="similarity">
    <text evidence="2">Belongs to the bacterial solute-binding protein 5 family.</text>
</comment>
<name>A0ABV3TXQ0_9GAMM</name>
<evidence type="ECO:0000313" key="7">
    <source>
        <dbReference type="EMBL" id="MEX1666115.1"/>
    </source>
</evidence>
<dbReference type="EMBL" id="JBFRYB010000001">
    <property type="protein sequence ID" value="MEX1666115.1"/>
    <property type="molecule type" value="Genomic_DNA"/>
</dbReference>
<sequence length="549" mass="61614">MNIAKTFANKSGAPLSLRAKRLAILVLTLCCAVAVQAQAVDAAKNKVTLALATEPPTLNSAVATDAIASFVLAHLMEGLLVYGPDGELAAGVAERWQLDADGASFWLRKSARWSDGKPVTAHDFVFAWRHALKPSTASQYAFIFYPLKNAEAVNNGELPATELGVTAVSDYELRVEFAQPCPYFLSLAAFMTFLPMREDVVDLWGGRYAADADKLVFNGAFVLDKWVHGAHLRFRKNSQYWQADSVQISEIDMPYITSDPSAQFNLFRDQQIAIAPLDTGLLDEAVERGFDIEYFHTGSLFFLEFNFRDGRISANRSFRKAVQRLIDPDLLVNKIIGLPGIKPAYSLFPVTVKGIKGAFRQEYPVMRVDPDIGAARKYLAQAKAELGFDEWPALVLLAGDSPRALQEAEYYQYLFKKGLGIELRIDQQVFKQRLEKMRRGDFDIVAAAWGPDYDDIMTFADLFASWNDNNRGLYANPLYDRWIRLAQTSNDVRTRFNAMAQIQRIVVEDVPILPTYENGALYVQNPRLKGVRRSIFGGDPIFRYAWIEP</sequence>
<feature type="signal peptide" evidence="5">
    <location>
        <begin position="1"/>
        <end position="39"/>
    </location>
</feature>
<proteinExistence type="inferred from homology"/>
<evidence type="ECO:0000256" key="5">
    <source>
        <dbReference type="SAM" id="SignalP"/>
    </source>
</evidence>
<dbReference type="CDD" id="cd08504">
    <property type="entry name" value="PBP2_OppA"/>
    <property type="match status" value="1"/>
</dbReference>
<dbReference type="RefSeq" id="WP_368376200.1">
    <property type="nucleotide sequence ID" value="NZ_JBFRYB010000001.1"/>
</dbReference>
<comment type="subcellular location">
    <subcellularLocation>
        <location evidence="1">Cell envelope</location>
    </subcellularLocation>
</comment>
<dbReference type="Proteomes" id="UP001557484">
    <property type="component" value="Unassembled WGS sequence"/>
</dbReference>
<dbReference type="PANTHER" id="PTHR30290">
    <property type="entry name" value="PERIPLASMIC BINDING COMPONENT OF ABC TRANSPORTER"/>
    <property type="match status" value="1"/>
</dbReference>
<dbReference type="InterPro" id="IPR039424">
    <property type="entry name" value="SBP_5"/>
</dbReference>
<dbReference type="InterPro" id="IPR000914">
    <property type="entry name" value="SBP_5_dom"/>
</dbReference>
<evidence type="ECO:0000313" key="8">
    <source>
        <dbReference type="Proteomes" id="UP001557484"/>
    </source>
</evidence>
<evidence type="ECO:0000256" key="1">
    <source>
        <dbReference type="ARBA" id="ARBA00004196"/>
    </source>
</evidence>
<evidence type="ECO:0000256" key="3">
    <source>
        <dbReference type="ARBA" id="ARBA00022448"/>
    </source>
</evidence>
<comment type="caution">
    <text evidence="7">The sequence shown here is derived from an EMBL/GenBank/DDBJ whole genome shotgun (WGS) entry which is preliminary data.</text>
</comment>
<dbReference type="PIRSF" id="PIRSF002741">
    <property type="entry name" value="MppA"/>
    <property type="match status" value="1"/>
</dbReference>
<reference evidence="7 8" key="1">
    <citation type="journal article" date="2011" name="Int. J. Syst. Evol. Microbiol.">
        <title>Zhongshania antarctica gen. nov., sp. nov. and Zhongshania guokunii sp. nov., gammaproteobacteria respectively isolated from coastal attached (fast) ice and surface seawater of the Antarctic.</title>
        <authorList>
            <person name="Li H.J."/>
            <person name="Zhang X.Y."/>
            <person name="Chen C.X."/>
            <person name="Zhang Y.J."/>
            <person name="Gao Z.M."/>
            <person name="Yu Y."/>
            <person name="Chen X.L."/>
            <person name="Chen B."/>
            <person name="Zhang Y.Z."/>
        </authorList>
    </citation>
    <scope>NUCLEOTIDE SEQUENCE [LARGE SCALE GENOMIC DNA]</scope>
    <source>
        <strain evidence="7 8">R06B22</strain>
    </source>
</reference>
<dbReference type="Gene3D" id="3.90.76.10">
    <property type="entry name" value="Dipeptide-binding Protein, Domain 1"/>
    <property type="match status" value="1"/>
</dbReference>